<feature type="transmembrane region" description="Helical" evidence="1">
    <location>
        <begin position="59"/>
        <end position="84"/>
    </location>
</feature>
<feature type="transmembrane region" description="Helical" evidence="1">
    <location>
        <begin position="298"/>
        <end position="318"/>
    </location>
</feature>
<evidence type="ECO:0008006" key="4">
    <source>
        <dbReference type="Google" id="ProtNLM"/>
    </source>
</evidence>
<dbReference type="RefSeq" id="WP_354663038.1">
    <property type="nucleotide sequence ID" value="NZ_JBEXAC010000002.1"/>
</dbReference>
<gene>
    <name evidence="2" type="ORF">ABR189_24015</name>
</gene>
<evidence type="ECO:0000256" key="1">
    <source>
        <dbReference type="SAM" id="Phobius"/>
    </source>
</evidence>
<accession>A0ABV2TBR8</accession>
<keyword evidence="1" id="KW-1133">Transmembrane helix</keyword>
<keyword evidence="1" id="KW-0472">Membrane</keyword>
<evidence type="ECO:0000313" key="3">
    <source>
        <dbReference type="Proteomes" id="UP001549749"/>
    </source>
</evidence>
<feature type="transmembrane region" description="Helical" evidence="1">
    <location>
        <begin position="105"/>
        <end position="127"/>
    </location>
</feature>
<feature type="transmembrane region" description="Helical" evidence="1">
    <location>
        <begin position="226"/>
        <end position="246"/>
    </location>
</feature>
<keyword evidence="1" id="KW-0812">Transmembrane</keyword>
<comment type="caution">
    <text evidence="2">The sequence shown here is derived from an EMBL/GenBank/DDBJ whole genome shotgun (WGS) entry which is preliminary data.</text>
</comment>
<feature type="transmembrane region" description="Helical" evidence="1">
    <location>
        <begin position="197"/>
        <end position="214"/>
    </location>
</feature>
<keyword evidence="3" id="KW-1185">Reference proteome</keyword>
<sequence>MHYPARILFQSLVKSFYRENAGALFFFFTILFFIVGDFHGAGIIEYHYSLITGMLENTYFLLFVCFVWLLYARKCAAHVTGILYRPEYAFLHILNYLNKAKRYSLFFFTAVLLLIPVLLYACLIIIVGWKRQFYTSAIGVGLYLVLLCAAMAARHVHQLNNLENITVRPVKKAGWLTRLLATYPVVLLRFVAHKQRFVWLGIKLFTCGILYAISRNNTLTTYDFSTVFWFFNFGIIANGILVYRIREFETSYLTFYRSLAVSLPKRLLEYALVYFALLLPEFITLGKLVPVHLHYNDAAGFALSSFSLLLLLHSITFLHRFSMNAYLRIVLLIAVIQFIFLIFSSLILLSLLFLLLAILLFMFRYYKSHCH</sequence>
<dbReference type="Proteomes" id="UP001549749">
    <property type="component" value="Unassembled WGS sequence"/>
</dbReference>
<feature type="transmembrane region" description="Helical" evidence="1">
    <location>
        <begin position="21"/>
        <end position="39"/>
    </location>
</feature>
<feature type="transmembrane region" description="Helical" evidence="1">
    <location>
        <begin position="267"/>
        <end position="286"/>
    </location>
</feature>
<dbReference type="EMBL" id="JBEXAC010000002">
    <property type="protein sequence ID" value="MET7000479.1"/>
    <property type="molecule type" value="Genomic_DNA"/>
</dbReference>
<feature type="transmembrane region" description="Helical" evidence="1">
    <location>
        <begin position="133"/>
        <end position="153"/>
    </location>
</feature>
<protein>
    <recommendedName>
        <fullName evidence="4">ABC-2 type transport system permease protein</fullName>
    </recommendedName>
</protein>
<evidence type="ECO:0000313" key="2">
    <source>
        <dbReference type="EMBL" id="MET7000479.1"/>
    </source>
</evidence>
<feature type="transmembrane region" description="Helical" evidence="1">
    <location>
        <begin position="325"/>
        <end position="343"/>
    </location>
</feature>
<proteinExistence type="predicted"/>
<name>A0ABV2TBR8_9BACT</name>
<reference evidence="2 3" key="1">
    <citation type="submission" date="2024-06" db="EMBL/GenBank/DDBJ databases">
        <title>Chitinophaga defluvii sp. nov., isolated from municipal sewage.</title>
        <authorList>
            <person name="Zhang L."/>
        </authorList>
    </citation>
    <scope>NUCLEOTIDE SEQUENCE [LARGE SCALE GENOMIC DNA]</scope>
    <source>
        <strain evidence="2 3">H8</strain>
    </source>
</reference>
<organism evidence="2 3">
    <name type="scientific">Chitinophaga defluvii</name>
    <dbReference type="NCBI Taxonomy" id="3163343"/>
    <lineage>
        <taxon>Bacteria</taxon>
        <taxon>Pseudomonadati</taxon>
        <taxon>Bacteroidota</taxon>
        <taxon>Chitinophagia</taxon>
        <taxon>Chitinophagales</taxon>
        <taxon>Chitinophagaceae</taxon>
        <taxon>Chitinophaga</taxon>
    </lineage>
</organism>